<protein>
    <submittedName>
        <fullName evidence="2">MBL fold metallo-hydrolase</fullName>
    </submittedName>
</protein>
<accession>A0ABS1JZN2</accession>
<dbReference type="PANTHER" id="PTHR42951:SF4">
    <property type="entry name" value="ACYL-COENZYME A THIOESTERASE MBLAC2"/>
    <property type="match status" value="1"/>
</dbReference>
<dbReference type="InterPro" id="IPR036866">
    <property type="entry name" value="RibonucZ/Hydroxyglut_hydro"/>
</dbReference>
<reference evidence="2 3" key="1">
    <citation type="submission" date="2021-01" db="EMBL/GenBank/DDBJ databases">
        <title>Genome public.</title>
        <authorList>
            <person name="Liu C."/>
            <person name="Sun Q."/>
        </authorList>
    </citation>
    <scope>NUCLEOTIDE SEQUENCE [LARGE SCALE GENOMIC DNA]</scope>
    <source>
        <strain evidence="2 3">JC656</strain>
    </source>
</reference>
<comment type="caution">
    <text evidence="2">The sequence shown here is derived from an EMBL/GenBank/DDBJ whole genome shotgun (WGS) entry which is preliminary data.</text>
</comment>
<dbReference type="CDD" id="cd16282">
    <property type="entry name" value="metallo-hydrolase-like_MBL-fold"/>
    <property type="match status" value="1"/>
</dbReference>
<dbReference type="InterPro" id="IPR050855">
    <property type="entry name" value="NDM-1-like"/>
</dbReference>
<dbReference type="Gene3D" id="3.60.15.10">
    <property type="entry name" value="Ribonuclease Z/Hydroxyacylglutathione hydrolase-like"/>
    <property type="match status" value="1"/>
</dbReference>
<dbReference type="SMART" id="SM00849">
    <property type="entry name" value="Lactamase_B"/>
    <property type="match status" value="1"/>
</dbReference>
<dbReference type="PANTHER" id="PTHR42951">
    <property type="entry name" value="METALLO-BETA-LACTAMASE DOMAIN-CONTAINING"/>
    <property type="match status" value="1"/>
</dbReference>
<organism evidence="2 3">
    <name type="scientific">Sinomonas cellulolyticus</name>
    <dbReference type="NCBI Taxonomy" id="2801916"/>
    <lineage>
        <taxon>Bacteria</taxon>
        <taxon>Bacillati</taxon>
        <taxon>Actinomycetota</taxon>
        <taxon>Actinomycetes</taxon>
        <taxon>Micrococcales</taxon>
        <taxon>Micrococcaceae</taxon>
        <taxon>Sinomonas</taxon>
    </lineage>
</organism>
<name>A0ABS1JZN2_9MICC</name>
<dbReference type="EMBL" id="JAERRC010000005">
    <property type="protein sequence ID" value="MBL0704112.1"/>
    <property type="molecule type" value="Genomic_DNA"/>
</dbReference>
<evidence type="ECO:0000313" key="3">
    <source>
        <dbReference type="Proteomes" id="UP000639051"/>
    </source>
</evidence>
<dbReference type="Pfam" id="PF00753">
    <property type="entry name" value="Lactamase_B"/>
    <property type="match status" value="1"/>
</dbReference>
<dbReference type="InterPro" id="IPR001279">
    <property type="entry name" value="Metallo-B-lactamas"/>
</dbReference>
<gene>
    <name evidence="2" type="ORF">JJE72_01160</name>
</gene>
<evidence type="ECO:0000313" key="2">
    <source>
        <dbReference type="EMBL" id="MBL0704112.1"/>
    </source>
</evidence>
<feature type="domain" description="Metallo-beta-lactamase" evidence="1">
    <location>
        <begin position="20"/>
        <end position="209"/>
    </location>
</feature>
<dbReference type="Proteomes" id="UP000639051">
    <property type="component" value="Unassembled WGS sequence"/>
</dbReference>
<keyword evidence="3" id="KW-1185">Reference proteome</keyword>
<proteinExistence type="predicted"/>
<dbReference type="SUPFAM" id="SSF56281">
    <property type="entry name" value="Metallo-hydrolase/oxidoreductase"/>
    <property type="match status" value="1"/>
</dbReference>
<sequence>MAAWQDLGSNTYVLATEPLRLNIGLVVGQDRALVVDTGQGPRQGAEILAAVRQKTDLPLVVVNTHAHYDHFFGNAVFAEAGAEEFYAHENAAAEIEENADAQRPAVAESEPEMAAGDGANTQIVVPTAVVRDQPVLVDLGGIAATLFYLGRGHTDGDLLVGTPSTLFAGDLVEEGAYPQFGDSFPEEWADVLRHISALRNRYEHLVPGHGGPCSDALVRTMADTMATAVRSAVQATRETPDDATKAVPILPYGPEQSRLFIKRLKASSLS</sequence>
<dbReference type="RefSeq" id="WP_189694790.1">
    <property type="nucleotide sequence ID" value="NZ_BNCM01000013.1"/>
</dbReference>
<evidence type="ECO:0000259" key="1">
    <source>
        <dbReference type="SMART" id="SM00849"/>
    </source>
</evidence>